<dbReference type="RefSeq" id="WP_147923204.1">
    <property type="nucleotide sequence ID" value="NZ_VRTY01000084.1"/>
</dbReference>
<evidence type="ECO:0000313" key="1">
    <source>
        <dbReference type="EMBL" id="TXK33860.1"/>
    </source>
</evidence>
<gene>
    <name evidence="1" type="ORF">FVR03_18230</name>
</gene>
<organism evidence="1 2">
    <name type="scientific">Pontibacter qinzhouensis</name>
    <dbReference type="NCBI Taxonomy" id="2603253"/>
    <lineage>
        <taxon>Bacteria</taxon>
        <taxon>Pseudomonadati</taxon>
        <taxon>Bacteroidota</taxon>
        <taxon>Cytophagia</taxon>
        <taxon>Cytophagales</taxon>
        <taxon>Hymenobacteraceae</taxon>
        <taxon>Pontibacter</taxon>
    </lineage>
</organism>
<keyword evidence="2" id="KW-1185">Reference proteome</keyword>
<proteinExistence type="predicted"/>
<accession>A0A5C8J7H2</accession>
<dbReference type="Proteomes" id="UP000321926">
    <property type="component" value="Unassembled WGS sequence"/>
</dbReference>
<dbReference type="EMBL" id="VRTY01000084">
    <property type="protein sequence ID" value="TXK33860.1"/>
    <property type="molecule type" value="Genomic_DNA"/>
</dbReference>
<reference evidence="1 2" key="1">
    <citation type="submission" date="2019-08" db="EMBL/GenBank/DDBJ databases">
        <authorList>
            <person name="Shi S."/>
        </authorList>
    </citation>
    <scope>NUCLEOTIDE SEQUENCE [LARGE SCALE GENOMIC DNA]</scope>
    <source>
        <strain evidence="1 2">GY10130</strain>
    </source>
</reference>
<evidence type="ECO:0000313" key="2">
    <source>
        <dbReference type="Proteomes" id="UP000321926"/>
    </source>
</evidence>
<name>A0A5C8J7H2_9BACT</name>
<sequence>MVCFQSEYIYVEYHAEDKILVCQWYGGCSSLQYRQALIKSMRYAKQFDVDYAVFDRRLLPQISEEDFDWTLDFMYKTFHLLPLKRFASVSSFDVLAERQQQLILRQNQKLPFEVRSFGDLTSAYDWLVSGS</sequence>
<protein>
    <recommendedName>
        <fullName evidence="3">STAS/SEC14 domain-containing protein</fullName>
    </recommendedName>
</protein>
<comment type="caution">
    <text evidence="1">The sequence shown here is derived from an EMBL/GenBank/DDBJ whole genome shotgun (WGS) entry which is preliminary data.</text>
</comment>
<evidence type="ECO:0008006" key="3">
    <source>
        <dbReference type="Google" id="ProtNLM"/>
    </source>
</evidence>
<dbReference type="OrthoDB" id="894273at2"/>
<dbReference type="AlphaFoldDB" id="A0A5C8J7H2"/>